<feature type="repeat" description="TPR" evidence="3">
    <location>
        <begin position="118"/>
        <end position="151"/>
    </location>
</feature>
<dbReference type="InterPro" id="IPR051685">
    <property type="entry name" value="Ycf3/AcsC/BcsC/TPR_MFPF"/>
</dbReference>
<reference evidence="4 5" key="1">
    <citation type="journal article" date="2015" name="J. Biotechnol.">
        <title>Complete genome sequence of Paenibacillus beijingensis 7188(T) (=DSM 24997(T)), a novel rhizobacterium from jujube garden soil.</title>
        <authorList>
            <person name="Kwak Y."/>
            <person name="Shin J.H."/>
        </authorList>
    </citation>
    <scope>NUCLEOTIDE SEQUENCE [LARGE SCALE GENOMIC DNA]</scope>
    <source>
        <strain evidence="4 5">DSM 24997</strain>
    </source>
</reference>
<dbReference type="RefSeq" id="WP_045672567.1">
    <property type="nucleotide sequence ID" value="NZ_CP011058.1"/>
</dbReference>
<dbReference type="InterPro" id="IPR013105">
    <property type="entry name" value="TPR_2"/>
</dbReference>
<dbReference type="PROSITE" id="PS50005">
    <property type="entry name" value="TPR"/>
    <property type="match status" value="1"/>
</dbReference>
<accession>A0A0D5NQ95</accession>
<dbReference type="Gene3D" id="1.25.40.10">
    <property type="entry name" value="Tetratricopeptide repeat domain"/>
    <property type="match status" value="2"/>
</dbReference>
<dbReference type="Pfam" id="PF13181">
    <property type="entry name" value="TPR_8"/>
    <property type="match status" value="1"/>
</dbReference>
<dbReference type="PATRIC" id="fig|1126833.4.peg.5408"/>
<dbReference type="SMART" id="SM00028">
    <property type="entry name" value="TPR"/>
    <property type="match status" value="3"/>
</dbReference>
<name>A0A0D5NQ95_9BACL</name>
<keyword evidence="1" id="KW-0677">Repeat</keyword>
<dbReference type="PANTHER" id="PTHR44943">
    <property type="entry name" value="CELLULOSE SYNTHASE OPERON PROTEIN C"/>
    <property type="match status" value="1"/>
</dbReference>
<sequence length="176" mass="20102">MDGESCVKKAYEFILDGDFEGAIGWFEMAIAADPGNASYHYKCSISCARSGKWDKALECVLKAVELDPGQEEYEYHLRTVQAKLLVIDFKAMTIGGSVEPPSAIEMLRRAVELDPLCFEAYYQLASAYLRMNRFDEAVEYAREALRLEPQHAETVKLLAKARRKQRLRKIRISRQN</sequence>
<organism evidence="4 5">
    <name type="scientific">Paenibacillus beijingensis</name>
    <dbReference type="NCBI Taxonomy" id="1126833"/>
    <lineage>
        <taxon>Bacteria</taxon>
        <taxon>Bacillati</taxon>
        <taxon>Bacillota</taxon>
        <taxon>Bacilli</taxon>
        <taxon>Bacillales</taxon>
        <taxon>Paenibacillaceae</taxon>
        <taxon>Paenibacillus</taxon>
    </lineage>
</organism>
<dbReference type="InterPro" id="IPR019734">
    <property type="entry name" value="TPR_rpt"/>
</dbReference>
<evidence type="ECO:0000313" key="4">
    <source>
        <dbReference type="EMBL" id="AJY77142.1"/>
    </source>
</evidence>
<reference evidence="5" key="2">
    <citation type="submission" date="2015-03" db="EMBL/GenBank/DDBJ databases">
        <title>Genome sequence of Paenibacillus beijingensis strain DSM 24997T.</title>
        <authorList>
            <person name="Kwak Y."/>
            <person name="Shin J.-H."/>
        </authorList>
    </citation>
    <scope>NUCLEOTIDE SEQUENCE [LARGE SCALE GENOMIC DNA]</scope>
    <source>
        <strain evidence="5">DSM 24997</strain>
    </source>
</reference>
<dbReference type="SUPFAM" id="SSF48452">
    <property type="entry name" value="TPR-like"/>
    <property type="match status" value="1"/>
</dbReference>
<keyword evidence="2 3" id="KW-0802">TPR repeat</keyword>
<dbReference type="STRING" id="1126833.VN24_24590"/>
<protein>
    <submittedName>
        <fullName evidence="4">Uncharacterized protein</fullName>
    </submittedName>
</protein>
<evidence type="ECO:0000313" key="5">
    <source>
        <dbReference type="Proteomes" id="UP000032633"/>
    </source>
</evidence>
<dbReference type="EMBL" id="CP011058">
    <property type="protein sequence ID" value="AJY77142.1"/>
    <property type="molecule type" value="Genomic_DNA"/>
</dbReference>
<dbReference type="PROSITE" id="PS50293">
    <property type="entry name" value="TPR_REGION"/>
    <property type="match status" value="1"/>
</dbReference>
<dbReference type="KEGG" id="pbj:VN24_24590"/>
<dbReference type="HOGENOM" id="CLU_1546127_0_0_9"/>
<dbReference type="Proteomes" id="UP000032633">
    <property type="component" value="Chromosome"/>
</dbReference>
<proteinExistence type="predicted"/>
<gene>
    <name evidence="4" type="ORF">VN24_24590</name>
</gene>
<dbReference type="InterPro" id="IPR011990">
    <property type="entry name" value="TPR-like_helical_dom_sf"/>
</dbReference>
<evidence type="ECO:0000256" key="2">
    <source>
        <dbReference type="ARBA" id="ARBA00022803"/>
    </source>
</evidence>
<dbReference type="AlphaFoldDB" id="A0A0D5NQ95"/>
<evidence type="ECO:0000256" key="1">
    <source>
        <dbReference type="ARBA" id="ARBA00022737"/>
    </source>
</evidence>
<dbReference type="PANTHER" id="PTHR44943:SF8">
    <property type="entry name" value="TPR REPEAT-CONTAINING PROTEIN MJ0263"/>
    <property type="match status" value="1"/>
</dbReference>
<keyword evidence="5" id="KW-1185">Reference proteome</keyword>
<dbReference type="Pfam" id="PF07719">
    <property type="entry name" value="TPR_2"/>
    <property type="match status" value="1"/>
</dbReference>
<evidence type="ECO:0000256" key="3">
    <source>
        <dbReference type="PROSITE-ProRule" id="PRU00339"/>
    </source>
</evidence>
<dbReference type="OrthoDB" id="2658522at2"/>